<evidence type="ECO:0000313" key="2">
    <source>
        <dbReference type="EMBL" id="JAH44401.1"/>
    </source>
</evidence>
<protein>
    <submittedName>
        <fullName evidence="2">Uncharacterized protein</fullName>
    </submittedName>
</protein>
<feature type="region of interest" description="Disordered" evidence="1">
    <location>
        <begin position="1"/>
        <end position="36"/>
    </location>
</feature>
<organism evidence="2">
    <name type="scientific">Anguilla anguilla</name>
    <name type="common">European freshwater eel</name>
    <name type="synonym">Muraena anguilla</name>
    <dbReference type="NCBI Taxonomy" id="7936"/>
    <lineage>
        <taxon>Eukaryota</taxon>
        <taxon>Metazoa</taxon>
        <taxon>Chordata</taxon>
        <taxon>Craniata</taxon>
        <taxon>Vertebrata</taxon>
        <taxon>Euteleostomi</taxon>
        <taxon>Actinopterygii</taxon>
        <taxon>Neopterygii</taxon>
        <taxon>Teleostei</taxon>
        <taxon>Anguilliformes</taxon>
        <taxon>Anguillidae</taxon>
        <taxon>Anguilla</taxon>
    </lineage>
</organism>
<name>A0A0E9SSW6_ANGAN</name>
<feature type="compositionally biased region" description="Polar residues" evidence="1">
    <location>
        <begin position="23"/>
        <end position="36"/>
    </location>
</feature>
<evidence type="ECO:0000256" key="1">
    <source>
        <dbReference type="SAM" id="MobiDB-lite"/>
    </source>
</evidence>
<reference evidence="2" key="2">
    <citation type="journal article" date="2015" name="Fish Shellfish Immunol.">
        <title>Early steps in the European eel (Anguilla anguilla)-Vibrio vulnificus interaction in the gills: Role of the RtxA13 toxin.</title>
        <authorList>
            <person name="Callol A."/>
            <person name="Pajuelo D."/>
            <person name="Ebbesson L."/>
            <person name="Teles M."/>
            <person name="MacKenzie S."/>
            <person name="Amaro C."/>
        </authorList>
    </citation>
    <scope>NUCLEOTIDE SEQUENCE</scope>
</reference>
<proteinExistence type="predicted"/>
<sequence>MTNPPHHGSPDNLPFSGLLFHSFPQSQKPPTEQGNTAVKGKICSFQLAPVVVRVVYTNP</sequence>
<dbReference type="EMBL" id="GBXM01064176">
    <property type="protein sequence ID" value="JAH44401.1"/>
    <property type="molecule type" value="Transcribed_RNA"/>
</dbReference>
<reference evidence="2" key="1">
    <citation type="submission" date="2014-11" db="EMBL/GenBank/DDBJ databases">
        <authorList>
            <person name="Amaro Gonzalez C."/>
        </authorList>
    </citation>
    <scope>NUCLEOTIDE SEQUENCE</scope>
</reference>
<accession>A0A0E9SSW6</accession>
<dbReference type="AlphaFoldDB" id="A0A0E9SSW6"/>